<sequence>MCQIPASESPAAGANTGTISPAVRALVPDHPACAEALALAESSVPASILFHSLRVYLYAQAFTNSTAPPDEPESSPSLPSPDPLPAYVLFVSCILHDIAVHPRYDTAPFRFEVAAANEAAALLRRHDVHAPLIREAWLAMALHTSPGIAEPLGGAIRALRLGVRADFGLAPFPESFPDLEGAGKGLSGDVETGIIGWIQSELPRLGVEKELGDAVVDQAIRAGEVKDGLEQRKAPPGSWPGNLLRARREDGREGAKKAF</sequence>
<dbReference type="Proteomes" id="UP001628179">
    <property type="component" value="Unassembled WGS sequence"/>
</dbReference>
<dbReference type="SUPFAM" id="SSF109604">
    <property type="entry name" value="HD-domain/PDEase-like"/>
    <property type="match status" value="1"/>
</dbReference>
<reference evidence="2 3" key="1">
    <citation type="submission" date="2024-09" db="EMBL/GenBank/DDBJ databases">
        <title>Itraconazole resistance in Madurella fahalii resulting from another homologue of gene encoding cytochrome P450 14-alpha sterol demethylase (CYP51).</title>
        <authorList>
            <person name="Yoshioka I."/>
            <person name="Fahal A.H."/>
            <person name="Kaneko S."/>
            <person name="Yaguchi T."/>
        </authorList>
    </citation>
    <scope>NUCLEOTIDE SEQUENCE [LARGE SCALE GENOMIC DNA]</scope>
    <source>
        <strain evidence="2 3">IFM 68171</strain>
    </source>
</reference>
<accession>A0ABQ0FWT8</accession>
<keyword evidence="3" id="KW-1185">Reference proteome</keyword>
<protein>
    <recommendedName>
        <fullName evidence="4">HD/PDEase domain-containing protein</fullName>
    </recommendedName>
</protein>
<proteinExistence type="predicted"/>
<feature type="region of interest" description="Disordered" evidence="1">
    <location>
        <begin position="227"/>
        <end position="259"/>
    </location>
</feature>
<dbReference type="PANTHER" id="PTHR35569:SF1">
    <property type="entry name" value="CYANAMIDE HYDRATASE DDI2-RELATED"/>
    <property type="match status" value="1"/>
</dbReference>
<dbReference type="PANTHER" id="PTHR35569">
    <property type="entry name" value="CYANAMIDE HYDRATASE DDI2-RELATED"/>
    <property type="match status" value="1"/>
</dbReference>
<gene>
    <name evidence="2" type="ORF">MFIFM68171_00164</name>
</gene>
<dbReference type="EMBL" id="BAAFSV010000001">
    <property type="protein sequence ID" value="GAB1309954.1"/>
    <property type="molecule type" value="Genomic_DNA"/>
</dbReference>
<dbReference type="GeneID" id="98170909"/>
<organism evidence="2 3">
    <name type="scientific">Madurella fahalii</name>
    <dbReference type="NCBI Taxonomy" id="1157608"/>
    <lineage>
        <taxon>Eukaryota</taxon>
        <taxon>Fungi</taxon>
        <taxon>Dikarya</taxon>
        <taxon>Ascomycota</taxon>
        <taxon>Pezizomycotina</taxon>
        <taxon>Sordariomycetes</taxon>
        <taxon>Sordariomycetidae</taxon>
        <taxon>Sordariales</taxon>
        <taxon>Sordariales incertae sedis</taxon>
        <taxon>Madurella</taxon>
    </lineage>
</organism>
<evidence type="ECO:0000313" key="3">
    <source>
        <dbReference type="Proteomes" id="UP001628179"/>
    </source>
</evidence>
<comment type="caution">
    <text evidence="2">The sequence shown here is derived from an EMBL/GenBank/DDBJ whole genome shotgun (WGS) entry which is preliminary data.</text>
</comment>
<dbReference type="RefSeq" id="XP_070911687.1">
    <property type="nucleotide sequence ID" value="XM_071055586.1"/>
</dbReference>
<evidence type="ECO:0000256" key="1">
    <source>
        <dbReference type="SAM" id="MobiDB-lite"/>
    </source>
</evidence>
<evidence type="ECO:0000313" key="2">
    <source>
        <dbReference type="EMBL" id="GAB1309954.1"/>
    </source>
</evidence>
<evidence type="ECO:0008006" key="4">
    <source>
        <dbReference type="Google" id="ProtNLM"/>
    </source>
</evidence>
<name>A0ABQ0FWT8_9PEZI</name>
<feature type="compositionally biased region" description="Basic and acidic residues" evidence="1">
    <location>
        <begin position="246"/>
        <end position="259"/>
    </location>
</feature>